<protein>
    <recommendedName>
        <fullName evidence="7">Lysozyme</fullName>
    </recommendedName>
</protein>
<dbReference type="GO" id="GO:0016052">
    <property type="term" value="P:carbohydrate catabolic process"/>
    <property type="evidence" value="ECO:0007669"/>
    <property type="project" value="TreeGrafter"/>
</dbReference>
<reference evidence="3 5" key="1">
    <citation type="submission" date="2018-05" db="EMBL/GenBank/DDBJ databases">
        <title>Complete genome sequence of the Type Strain of Streptomyces spongiicola HNM0071, the producer of staurosporine.</title>
        <authorList>
            <person name="Zhou S."/>
            <person name="Huang X."/>
        </authorList>
    </citation>
    <scope>NUCLEOTIDE SEQUENCE [LARGE SCALE GENOMIC DNA]</scope>
    <source>
        <strain evidence="3 5">HNM0071</strain>
    </source>
</reference>
<dbReference type="PANTHER" id="PTHR34135">
    <property type="entry name" value="LYSOZYME"/>
    <property type="match status" value="1"/>
</dbReference>
<dbReference type="OrthoDB" id="9815541at2"/>
<sequence length="246" mass="26602">MDTSAFNHGGGGEPIDWNRAAAGNAFVFMKATQGTRYRDPWFAEDFAAASRTSLLRAPYHFFDARGPYDAAAQARHFARTARAAGYTGRRPGELPPVLDVESTWVNGRAICPPHAGARQIAALLRHVEADFGVRPVVYTDHSFVALCLGGDARVLKGYQLWLPGYEREPRDLPGTDQGWTFWQYTDRARVPGIPGPVDRSVYRGSLRELRTMAGITGAPGDSGDSGAPGTPGAVRAAPGPPRRRPG</sequence>
<dbReference type="GO" id="GO:0009253">
    <property type="term" value="P:peptidoglycan catabolic process"/>
    <property type="evidence" value="ECO:0007669"/>
    <property type="project" value="InterPro"/>
</dbReference>
<proteinExistence type="inferred from homology"/>
<evidence type="ECO:0000313" key="6">
    <source>
        <dbReference type="Proteomes" id="UP000265354"/>
    </source>
</evidence>
<gene>
    <name evidence="3" type="ORF">DDQ41_30555</name>
    <name evidence="4" type="ORF">SSP531S_10060</name>
</gene>
<keyword evidence="5" id="KW-1185">Reference proteome</keyword>
<dbReference type="InterPro" id="IPR017853">
    <property type="entry name" value="GH"/>
</dbReference>
<evidence type="ECO:0000313" key="5">
    <source>
        <dbReference type="Proteomes" id="UP000245051"/>
    </source>
</evidence>
<evidence type="ECO:0000256" key="1">
    <source>
        <dbReference type="ARBA" id="ARBA00010646"/>
    </source>
</evidence>
<accession>A0A2S1ZA39</accession>
<dbReference type="PANTHER" id="PTHR34135:SF2">
    <property type="entry name" value="LYSOZYME"/>
    <property type="match status" value="1"/>
</dbReference>
<dbReference type="EMBL" id="BGZL01000002">
    <property type="protein sequence ID" value="GBP99611.1"/>
    <property type="molecule type" value="Genomic_DNA"/>
</dbReference>
<dbReference type="Proteomes" id="UP000245051">
    <property type="component" value="Chromosome"/>
</dbReference>
<comment type="similarity">
    <text evidence="1">Belongs to the glycosyl hydrolase 25 family.</text>
</comment>
<dbReference type="Gene3D" id="3.20.20.80">
    <property type="entry name" value="Glycosidases"/>
    <property type="match status" value="1"/>
</dbReference>
<dbReference type="EMBL" id="CP029254">
    <property type="protein sequence ID" value="AWK13219.1"/>
    <property type="molecule type" value="Genomic_DNA"/>
</dbReference>
<name>A0A2S1ZA39_9ACTN</name>
<evidence type="ECO:0000256" key="2">
    <source>
        <dbReference type="SAM" id="MobiDB-lite"/>
    </source>
</evidence>
<evidence type="ECO:0008006" key="7">
    <source>
        <dbReference type="Google" id="ProtNLM"/>
    </source>
</evidence>
<dbReference type="PROSITE" id="PS51904">
    <property type="entry name" value="GLYCOSYL_HYDROL_F25_2"/>
    <property type="match status" value="1"/>
</dbReference>
<dbReference type="KEGG" id="sspo:DDQ41_30555"/>
<dbReference type="Proteomes" id="UP000265354">
    <property type="component" value="Unassembled WGS sequence"/>
</dbReference>
<feature type="region of interest" description="Disordered" evidence="2">
    <location>
        <begin position="214"/>
        <end position="246"/>
    </location>
</feature>
<reference evidence="4 6" key="2">
    <citation type="submission" date="2018-07" db="EMBL/GenBank/DDBJ databases">
        <title>Whole Genome Shotgun Sequence of Streptomyces spongiicola strain 531S.</title>
        <authorList>
            <person name="Dohra H."/>
            <person name="Kodani S."/>
        </authorList>
    </citation>
    <scope>NUCLEOTIDE SEQUENCE [LARGE SCALE GENOMIC DNA]</scope>
    <source>
        <strain evidence="4 6">531S</strain>
    </source>
</reference>
<evidence type="ECO:0000313" key="4">
    <source>
        <dbReference type="EMBL" id="GBP99611.1"/>
    </source>
</evidence>
<feature type="compositionally biased region" description="Low complexity" evidence="2">
    <location>
        <begin position="227"/>
        <end position="237"/>
    </location>
</feature>
<dbReference type="AlphaFoldDB" id="A0A2S1ZA39"/>
<dbReference type="InterPro" id="IPR002053">
    <property type="entry name" value="Glyco_hydro_25"/>
</dbReference>
<dbReference type="GO" id="GO:0016998">
    <property type="term" value="P:cell wall macromolecule catabolic process"/>
    <property type="evidence" value="ECO:0007669"/>
    <property type="project" value="InterPro"/>
</dbReference>
<dbReference type="GO" id="GO:0003796">
    <property type="term" value="F:lysozyme activity"/>
    <property type="evidence" value="ECO:0007669"/>
    <property type="project" value="InterPro"/>
</dbReference>
<dbReference type="Pfam" id="PF01183">
    <property type="entry name" value="Glyco_hydro_25"/>
    <property type="match status" value="1"/>
</dbReference>
<evidence type="ECO:0000313" key="3">
    <source>
        <dbReference type="EMBL" id="AWK13219.1"/>
    </source>
</evidence>
<dbReference type="SUPFAM" id="SSF51445">
    <property type="entry name" value="(Trans)glycosidases"/>
    <property type="match status" value="1"/>
</dbReference>
<organism evidence="4 6">
    <name type="scientific">Streptomyces spongiicola</name>
    <dbReference type="NCBI Taxonomy" id="1690221"/>
    <lineage>
        <taxon>Bacteria</taxon>
        <taxon>Bacillati</taxon>
        <taxon>Actinomycetota</taxon>
        <taxon>Actinomycetes</taxon>
        <taxon>Kitasatosporales</taxon>
        <taxon>Streptomycetaceae</taxon>
        <taxon>Streptomyces</taxon>
    </lineage>
</organism>